<proteinExistence type="predicted"/>
<evidence type="ECO:0000313" key="2">
    <source>
        <dbReference type="Proteomes" id="UP000037393"/>
    </source>
</evidence>
<reference evidence="1 2" key="1">
    <citation type="journal article" date="2015" name="Appl. Environ. Microbiol.">
        <title>The Enterobacterium Trabulsiella odontotermitis Presents Novel Adaptations Related to Its Association with Fungus-Growing Termites.</title>
        <authorList>
            <person name="Sapountzis P."/>
            <person name="Gruntjes T."/>
            <person name="Otani S."/>
            <person name="Estevez J."/>
            <person name="da Costa R.R."/>
            <person name="Plunkett G.3rd."/>
            <person name="Perna N.T."/>
            <person name="Poulsen M."/>
        </authorList>
    </citation>
    <scope>NUCLEOTIDE SEQUENCE [LARGE SCALE GENOMIC DNA]</scope>
    <source>
        <strain evidence="1 2">12</strain>
    </source>
</reference>
<organism evidence="1 2">
    <name type="scientific">Trabulsiella odontotermitis</name>
    <dbReference type="NCBI Taxonomy" id="379893"/>
    <lineage>
        <taxon>Bacteria</taxon>
        <taxon>Pseudomonadati</taxon>
        <taxon>Pseudomonadota</taxon>
        <taxon>Gammaproteobacteria</taxon>
        <taxon>Enterobacterales</taxon>
        <taxon>Enterobacteriaceae</taxon>
        <taxon>Trabulsiella</taxon>
    </lineage>
</organism>
<protein>
    <submittedName>
        <fullName evidence="1">Uncharacterized protein</fullName>
    </submittedName>
</protein>
<name>A0A0L0GV90_9ENTR</name>
<dbReference type="Pfam" id="PF20291">
    <property type="entry name" value="MC5"/>
    <property type="match status" value="1"/>
</dbReference>
<sequence length="173" mass="20789">MLIYHPVFDTSHCVYRTLLLLQDQDHWEIDIDLFRLMDFYVLFPSLLKFITPFPNELRRYKKEIQKISDPYENIQNPNRIFIELRRIQSIAFHHLLSKNLIDMESYTDGKIKRTKTTLPEEVSNSLRVDSNRNSEWFALISKGFLQIEFYGSNGLKKRTGLMEYRYDEVDKND</sequence>
<dbReference type="AlphaFoldDB" id="A0A0L0GV90"/>
<evidence type="ECO:0000313" key="1">
    <source>
        <dbReference type="EMBL" id="KNC92656.1"/>
    </source>
</evidence>
<gene>
    <name evidence="1" type="ORF">GM31_22540</name>
</gene>
<dbReference type="EMBL" id="JNGI01000076">
    <property type="protein sequence ID" value="KNC92656.1"/>
    <property type="molecule type" value="Genomic_DNA"/>
</dbReference>
<keyword evidence="2" id="KW-1185">Reference proteome</keyword>
<dbReference type="OrthoDB" id="9092598at2"/>
<accession>A0A0L0GV90</accession>
<comment type="caution">
    <text evidence="1">The sequence shown here is derived from an EMBL/GenBank/DDBJ whole genome shotgun (WGS) entry which is preliminary data.</text>
</comment>
<dbReference type="RefSeq" id="WP_049857390.1">
    <property type="nucleotide sequence ID" value="NZ_JNGI01000076.1"/>
</dbReference>
<dbReference type="InterPro" id="IPR046901">
    <property type="entry name" value="ABC-3C_MC5"/>
</dbReference>
<dbReference type="PATRIC" id="fig|379893.4.peg.4568"/>
<dbReference type="Proteomes" id="UP000037393">
    <property type="component" value="Unassembled WGS sequence"/>
</dbReference>